<dbReference type="EMBL" id="JBBNAG010000004">
    <property type="protein sequence ID" value="KAK9139965.1"/>
    <property type="molecule type" value="Genomic_DNA"/>
</dbReference>
<dbReference type="AlphaFoldDB" id="A0AAP0JVV5"/>
<dbReference type="Proteomes" id="UP001419268">
    <property type="component" value="Unassembled WGS sequence"/>
</dbReference>
<accession>A0AAP0JVV5</accession>
<keyword evidence="2" id="KW-1185">Reference proteome</keyword>
<protein>
    <submittedName>
        <fullName evidence="1">Uncharacterized protein</fullName>
    </submittedName>
</protein>
<sequence>MNPIFHLKSINLGHARKLVDKHIELRYVHQLSICRFGIANRENYTNNGDN</sequence>
<name>A0AAP0JVV5_9MAGN</name>
<gene>
    <name evidence="1" type="ORF">Scep_009646</name>
</gene>
<evidence type="ECO:0000313" key="1">
    <source>
        <dbReference type="EMBL" id="KAK9139965.1"/>
    </source>
</evidence>
<proteinExistence type="predicted"/>
<comment type="caution">
    <text evidence="1">The sequence shown here is derived from an EMBL/GenBank/DDBJ whole genome shotgun (WGS) entry which is preliminary data.</text>
</comment>
<evidence type="ECO:0000313" key="2">
    <source>
        <dbReference type="Proteomes" id="UP001419268"/>
    </source>
</evidence>
<organism evidence="1 2">
    <name type="scientific">Stephania cephalantha</name>
    <dbReference type="NCBI Taxonomy" id="152367"/>
    <lineage>
        <taxon>Eukaryota</taxon>
        <taxon>Viridiplantae</taxon>
        <taxon>Streptophyta</taxon>
        <taxon>Embryophyta</taxon>
        <taxon>Tracheophyta</taxon>
        <taxon>Spermatophyta</taxon>
        <taxon>Magnoliopsida</taxon>
        <taxon>Ranunculales</taxon>
        <taxon>Menispermaceae</taxon>
        <taxon>Menispermoideae</taxon>
        <taxon>Cissampelideae</taxon>
        <taxon>Stephania</taxon>
    </lineage>
</organism>
<reference evidence="1 2" key="1">
    <citation type="submission" date="2024-01" db="EMBL/GenBank/DDBJ databases">
        <title>Genome assemblies of Stephania.</title>
        <authorList>
            <person name="Yang L."/>
        </authorList>
    </citation>
    <scope>NUCLEOTIDE SEQUENCE [LARGE SCALE GENOMIC DNA]</scope>
    <source>
        <strain evidence="1">JXDWG</strain>
        <tissue evidence="1">Leaf</tissue>
    </source>
</reference>